<dbReference type="AlphaFoldDB" id="A0A921B510"/>
<proteinExistence type="predicted"/>
<organism evidence="2 3">
    <name type="scientific">Aliicoccus persicus</name>
    <dbReference type="NCBI Taxonomy" id="930138"/>
    <lineage>
        <taxon>Bacteria</taxon>
        <taxon>Bacillati</taxon>
        <taxon>Bacillota</taxon>
        <taxon>Bacilli</taxon>
        <taxon>Bacillales</taxon>
        <taxon>Staphylococcaceae</taxon>
        <taxon>Aliicoccus</taxon>
    </lineage>
</organism>
<accession>A0A921B510</accession>
<evidence type="ECO:0000313" key="2">
    <source>
        <dbReference type="EMBL" id="HJE18759.1"/>
    </source>
</evidence>
<keyword evidence="1" id="KW-0472">Membrane</keyword>
<dbReference type="NCBIfam" id="NF041554">
    <property type="entry name" value="SA1362_fam"/>
    <property type="match status" value="1"/>
</dbReference>
<dbReference type="EMBL" id="DYYI01000003">
    <property type="protein sequence ID" value="HJE18759.1"/>
    <property type="molecule type" value="Genomic_DNA"/>
</dbReference>
<reference evidence="2" key="1">
    <citation type="journal article" date="2021" name="PeerJ">
        <title>Extensive microbial diversity within the chicken gut microbiome revealed by metagenomics and culture.</title>
        <authorList>
            <person name="Gilroy R."/>
            <person name="Ravi A."/>
            <person name="Getino M."/>
            <person name="Pursley I."/>
            <person name="Horton D.L."/>
            <person name="Alikhan N.F."/>
            <person name="Baker D."/>
            <person name="Gharbi K."/>
            <person name="Hall N."/>
            <person name="Watson M."/>
            <person name="Adriaenssens E.M."/>
            <person name="Foster-Nyarko E."/>
            <person name="Jarju S."/>
            <person name="Secka A."/>
            <person name="Antonio M."/>
            <person name="Oren A."/>
            <person name="Chaudhuri R.R."/>
            <person name="La Ragione R."/>
            <person name="Hildebrand F."/>
            <person name="Pallen M.J."/>
        </authorList>
    </citation>
    <scope>NUCLEOTIDE SEQUENCE</scope>
    <source>
        <strain evidence="2">6019</strain>
    </source>
</reference>
<gene>
    <name evidence="2" type="ORF">K8V35_00205</name>
</gene>
<reference evidence="2" key="2">
    <citation type="submission" date="2021-09" db="EMBL/GenBank/DDBJ databases">
        <authorList>
            <person name="Gilroy R."/>
        </authorList>
    </citation>
    <scope>NUCLEOTIDE SEQUENCE</scope>
    <source>
        <strain evidence="2">6019</strain>
    </source>
</reference>
<evidence type="ECO:0000256" key="1">
    <source>
        <dbReference type="SAM" id="Phobius"/>
    </source>
</evidence>
<sequence>MKRVLLILAGLIIVIGIIGSLDFFVAAVLNSLIFIMVLGVVGYLIYYFFFLTESQRKYKRALRKSKRKHKNRRTNKEI</sequence>
<comment type="caution">
    <text evidence="2">The sequence shown here is derived from an EMBL/GenBank/DDBJ whole genome shotgun (WGS) entry which is preliminary data.</text>
</comment>
<keyword evidence="1" id="KW-0812">Transmembrane</keyword>
<feature type="transmembrane region" description="Helical" evidence="1">
    <location>
        <begin position="30"/>
        <end position="50"/>
    </location>
</feature>
<dbReference type="InterPro" id="IPR048110">
    <property type="entry name" value="SA1362/YqhP-like"/>
</dbReference>
<name>A0A921B510_9STAP</name>
<evidence type="ECO:0000313" key="3">
    <source>
        <dbReference type="Proteomes" id="UP000763505"/>
    </source>
</evidence>
<keyword evidence="1" id="KW-1133">Transmembrane helix</keyword>
<protein>
    <submittedName>
        <fullName evidence="2">Uncharacterized protein</fullName>
    </submittedName>
</protein>
<dbReference type="Proteomes" id="UP000763505">
    <property type="component" value="Unassembled WGS sequence"/>
</dbReference>